<sequence length="722" mass="83318">MRKILFLSLLGFICGIGFFVYFEGLNLVLILGLFFLCLLFMKKTIFYFFLAVILGNFIAGINFNSFKLNKYEKLDLSLLVVDKSSTNDRFIYTVKAKDKIYKIDEKSILISDKEFNLGDRLIGNFEIDLVSKNTNPYLFNYRNYMLGKGVKSRLKIIDLKRVEKTKYLNLRLKEKFSFYIKSIFDNNLSEDASDFVKAVVLSEKYKNISELSSLGISHLLAVSGLHIDIILGFMILILIKFGLSYKVALPLGLIFSVSYGYLIGFPFSIMRVILLHSIIYLGFLLKKGKDMYKILMASFLLIIFINPFAIFHASLILSYLAGFAIYIIYPKYKNKGSFIKKNLVFIGSIQLVMFPFLVYYFQSFNFLSIITNFLIVPIFQISAYLIFIIILAYPFLGKFLFIIFWSLNFLIKSIINMALFLNSIDVFKISFPKESILISIYFLIIIYLFLELKSKRLKNLRKYLIYSILIIVFSITCDLNRPISFSMIDIGQGDSFILETGKDIYLFDCGEISFGNYNSTDNILIPLLKAKGIRKIKGVFISHEDSDHYGALGKLNNEFNIEKIYVNKYNVNSFKNYNIEILHDYDRLTKKDIIIDVLENYDGEENEDSMPLLLTIKGVRILTMGDLPSNREEVVKRKADILKVSHHGSKSSTSKDFINYVRPEVALISAGRNNVYKHPSKEVLENLKDIKTYNTQTDGYVEIQFVNGGFKVEKYMKGGFFR</sequence>
<dbReference type="PANTHER" id="PTHR30619">
    <property type="entry name" value="DNA INTERNALIZATION/COMPETENCE PROTEIN COMEC/REC2"/>
    <property type="match status" value="1"/>
</dbReference>
<protein>
    <submittedName>
        <fullName evidence="8">DNA internalization-related competence protein ComEC/Rec2</fullName>
    </submittedName>
</protein>
<dbReference type="Proteomes" id="UP000441925">
    <property type="component" value="Unassembled WGS sequence"/>
</dbReference>
<keyword evidence="9" id="KW-1185">Reference proteome</keyword>
<dbReference type="InterPro" id="IPR052159">
    <property type="entry name" value="Competence_DNA_uptake"/>
</dbReference>
<evidence type="ECO:0000256" key="5">
    <source>
        <dbReference type="ARBA" id="ARBA00023136"/>
    </source>
</evidence>
<evidence type="ECO:0000256" key="3">
    <source>
        <dbReference type="ARBA" id="ARBA00022692"/>
    </source>
</evidence>
<evidence type="ECO:0000256" key="6">
    <source>
        <dbReference type="SAM" id="Phobius"/>
    </source>
</evidence>
<feature type="transmembrane region" description="Helical" evidence="6">
    <location>
        <begin position="399"/>
        <end position="424"/>
    </location>
</feature>
<name>A0A6N7VTL7_9FIRM</name>
<reference evidence="8 9" key="1">
    <citation type="submission" date="2019-08" db="EMBL/GenBank/DDBJ databases">
        <title>In-depth cultivation of the pig gut microbiome towards novel bacterial diversity and tailored functional studies.</title>
        <authorList>
            <person name="Wylensek D."/>
            <person name="Hitch T.C.A."/>
            <person name="Clavel T."/>
        </authorList>
    </citation>
    <scope>NUCLEOTIDE SEQUENCE [LARGE SCALE GENOMIC DNA]</scope>
    <source>
        <strain evidence="8 9">WCA-380-WT-2B</strain>
    </source>
</reference>
<feature type="transmembrane region" description="Helical" evidence="6">
    <location>
        <begin position="436"/>
        <end position="452"/>
    </location>
</feature>
<dbReference type="SMART" id="SM00849">
    <property type="entry name" value="Lactamase_B"/>
    <property type="match status" value="1"/>
</dbReference>
<dbReference type="InterPro" id="IPR004797">
    <property type="entry name" value="Competence_ComEC/Rec2"/>
</dbReference>
<feature type="transmembrane region" description="Helical" evidence="6">
    <location>
        <begin position="47"/>
        <end position="66"/>
    </location>
</feature>
<keyword evidence="2" id="KW-1003">Cell membrane</keyword>
<evidence type="ECO:0000256" key="2">
    <source>
        <dbReference type="ARBA" id="ARBA00022475"/>
    </source>
</evidence>
<dbReference type="CDD" id="cd07731">
    <property type="entry name" value="ComA-like_MBL-fold"/>
    <property type="match status" value="1"/>
</dbReference>
<dbReference type="AlphaFoldDB" id="A0A6N7VTL7"/>
<feature type="transmembrane region" description="Helical" evidence="6">
    <location>
        <begin position="259"/>
        <end position="285"/>
    </location>
</feature>
<evidence type="ECO:0000256" key="1">
    <source>
        <dbReference type="ARBA" id="ARBA00004651"/>
    </source>
</evidence>
<evidence type="ECO:0000259" key="7">
    <source>
        <dbReference type="SMART" id="SM00849"/>
    </source>
</evidence>
<keyword evidence="3 6" id="KW-0812">Transmembrane</keyword>
<keyword evidence="4 6" id="KW-1133">Transmembrane helix</keyword>
<dbReference type="NCBIfam" id="TIGR00361">
    <property type="entry name" value="ComEC_Rec2"/>
    <property type="match status" value="1"/>
</dbReference>
<feature type="transmembrane region" description="Helical" evidence="6">
    <location>
        <begin position="316"/>
        <end position="332"/>
    </location>
</feature>
<gene>
    <name evidence="8" type="ORF">FYJ26_07355</name>
</gene>
<dbReference type="InterPro" id="IPR036866">
    <property type="entry name" value="RibonucZ/Hydroxyglut_hydro"/>
</dbReference>
<feature type="transmembrane region" description="Helical" evidence="6">
    <location>
        <begin position="214"/>
        <end position="239"/>
    </location>
</feature>
<feature type="domain" description="Metallo-beta-lactamase" evidence="7">
    <location>
        <begin position="492"/>
        <end position="672"/>
    </location>
</feature>
<dbReference type="PANTHER" id="PTHR30619:SF1">
    <property type="entry name" value="RECOMBINATION PROTEIN 2"/>
    <property type="match status" value="1"/>
</dbReference>
<evidence type="ECO:0000313" key="8">
    <source>
        <dbReference type="EMBL" id="MSS78216.1"/>
    </source>
</evidence>
<organism evidence="8 9">
    <name type="scientific">Anaerococcus porci</name>
    <dbReference type="NCBI Taxonomy" id="2652269"/>
    <lineage>
        <taxon>Bacteria</taxon>
        <taxon>Bacillati</taxon>
        <taxon>Bacillota</taxon>
        <taxon>Tissierellia</taxon>
        <taxon>Tissierellales</taxon>
        <taxon>Peptoniphilaceae</taxon>
        <taxon>Anaerococcus</taxon>
    </lineage>
</organism>
<accession>A0A6N7VTL7</accession>
<feature type="transmembrane region" description="Helical" evidence="6">
    <location>
        <begin position="344"/>
        <end position="361"/>
    </location>
</feature>
<dbReference type="SUPFAM" id="SSF56281">
    <property type="entry name" value="Metallo-hydrolase/oxidoreductase"/>
    <property type="match status" value="1"/>
</dbReference>
<dbReference type="EMBL" id="VULQ01000008">
    <property type="protein sequence ID" value="MSS78216.1"/>
    <property type="molecule type" value="Genomic_DNA"/>
</dbReference>
<feature type="transmembrane region" description="Helical" evidence="6">
    <location>
        <begin position="367"/>
        <end position="392"/>
    </location>
</feature>
<dbReference type="InterPro" id="IPR035681">
    <property type="entry name" value="ComA-like_MBL"/>
</dbReference>
<feature type="transmembrane region" description="Helical" evidence="6">
    <location>
        <begin position="292"/>
        <end position="310"/>
    </location>
</feature>
<dbReference type="InterPro" id="IPR004477">
    <property type="entry name" value="ComEC_N"/>
</dbReference>
<dbReference type="InterPro" id="IPR001279">
    <property type="entry name" value="Metallo-B-lactamas"/>
</dbReference>
<comment type="caution">
    <text evidence="8">The sequence shown here is derived from an EMBL/GenBank/DDBJ whole genome shotgun (WGS) entry which is preliminary data.</text>
</comment>
<comment type="subcellular location">
    <subcellularLocation>
        <location evidence="1">Cell membrane</location>
        <topology evidence="1">Multi-pass membrane protein</topology>
    </subcellularLocation>
</comment>
<proteinExistence type="predicted"/>
<dbReference type="GO" id="GO:0005886">
    <property type="term" value="C:plasma membrane"/>
    <property type="evidence" value="ECO:0007669"/>
    <property type="project" value="UniProtKB-SubCell"/>
</dbReference>
<dbReference type="NCBIfam" id="TIGR00360">
    <property type="entry name" value="ComEC_N-term"/>
    <property type="match status" value="1"/>
</dbReference>
<feature type="transmembrane region" description="Helical" evidence="6">
    <location>
        <begin position="464"/>
        <end position="483"/>
    </location>
</feature>
<evidence type="ECO:0000313" key="9">
    <source>
        <dbReference type="Proteomes" id="UP000441925"/>
    </source>
</evidence>
<dbReference type="GO" id="GO:0030420">
    <property type="term" value="P:establishment of competence for transformation"/>
    <property type="evidence" value="ECO:0007669"/>
    <property type="project" value="InterPro"/>
</dbReference>
<dbReference type="RefSeq" id="WP_154541112.1">
    <property type="nucleotide sequence ID" value="NZ_VULQ01000008.1"/>
</dbReference>
<evidence type="ECO:0000256" key="4">
    <source>
        <dbReference type="ARBA" id="ARBA00022989"/>
    </source>
</evidence>
<dbReference type="Pfam" id="PF03772">
    <property type="entry name" value="Competence"/>
    <property type="match status" value="1"/>
</dbReference>
<dbReference type="Gene3D" id="3.60.15.10">
    <property type="entry name" value="Ribonuclease Z/Hydroxyacylglutathione hydrolase-like"/>
    <property type="match status" value="1"/>
</dbReference>
<feature type="transmembrane region" description="Helical" evidence="6">
    <location>
        <begin position="12"/>
        <end position="41"/>
    </location>
</feature>
<keyword evidence="5 6" id="KW-0472">Membrane</keyword>
<dbReference type="Pfam" id="PF00753">
    <property type="entry name" value="Lactamase_B"/>
    <property type="match status" value="1"/>
</dbReference>